<dbReference type="EMBL" id="JBHTBD010000006">
    <property type="protein sequence ID" value="MFC7296018.1"/>
    <property type="molecule type" value="Genomic_DNA"/>
</dbReference>
<evidence type="ECO:0008006" key="3">
    <source>
        <dbReference type="Google" id="ProtNLM"/>
    </source>
</evidence>
<protein>
    <recommendedName>
        <fullName evidence="3">SPOR domain-containing protein</fullName>
    </recommendedName>
</protein>
<dbReference type="Proteomes" id="UP001596506">
    <property type="component" value="Unassembled WGS sequence"/>
</dbReference>
<sequence length="220" mass="24019">MKWLALALVVLNVGVWQISEALGPGLSSVPAVSGNLPRVASLKIQDEPVTPVQLAPGERACVRLGWIQSPERARELLSHIPGGKVSRVSVEEIDRSLPSLHWVIVPPQPPAAAQEQLRAMRNQGIDSYLVTEGENKNAISLGLFESLDAAMSVLEEKKRNNFNVVLVNFDRNQISYALALETESSLVEEVVQAVEADYGLEFDFIEVDRCESVATPGKNP</sequence>
<accession>A0ABW2IYC9</accession>
<proteinExistence type="predicted"/>
<comment type="caution">
    <text evidence="1">The sequence shown here is derived from an EMBL/GenBank/DDBJ whole genome shotgun (WGS) entry which is preliminary data.</text>
</comment>
<evidence type="ECO:0000313" key="2">
    <source>
        <dbReference type="Proteomes" id="UP001596506"/>
    </source>
</evidence>
<evidence type="ECO:0000313" key="1">
    <source>
        <dbReference type="EMBL" id="MFC7296018.1"/>
    </source>
</evidence>
<dbReference type="RefSeq" id="WP_227521182.1">
    <property type="nucleotide sequence ID" value="NZ_JBHTBD010000006.1"/>
</dbReference>
<reference evidence="2" key="1">
    <citation type="journal article" date="2019" name="Int. J. Syst. Evol. Microbiol.">
        <title>The Global Catalogue of Microorganisms (GCM) 10K type strain sequencing project: providing services to taxonomists for standard genome sequencing and annotation.</title>
        <authorList>
            <consortium name="The Broad Institute Genomics Platform"/>
            <consortium name="The Broad Institute Genome Sequencing Center for Infectious Disease"/>
            <person name="Wu L."/>
            <person name="Ma J."/>
        </authorList>
    </citation>
    <scope>NUCLEOTIDE SEQUENCE [LARGE SCALE GENOMIC DNA]</scope>
    <source>
        <strain evidence="2">CCUG 60559</strain>
    </source>
</reference>
<name>A0ABW2IYC9_9GAMM</name>
<keyword evidence="2" id="KW-1185">Reference proteome</keyword>
<organism evidence="1 2">
    <name type="scientific">Marinobacter aromaticivorans</name>
    <dbReference type="NCBI Taxonomy" id="1494078"/>
    <lineage>
        <taxon>Bacteria</taxon>
        <taxon>Pseudomonadati</taxon>
        <taxon>Pseudomonadota</taxon>
        <taxon>Gammaproteobacteria</taxon>
        <taxon>Pseudomonadales</taxon>
        <taxon>Marinobacteraceae</taxon>
        <taxon>Marinobacter</taxon>
    </lineage>
</organism>
<gene>
    <name evidence="1" type="ORF">ACFQQA_14945</name>
</gene>